<dbReference type="GO" id="GO:0005737">
    <property type="term" value="C:cytoplasm"/>
    <property type="evidence" value="ECO:0007669"/>
    <property type="project" value="TreeGrafter"/>
</dbReference>
<name>A0A7R8ZBK0_TIMDO</name>
<dbReference type="PANTHER" id="PTHR45953">
    <property type="entry name" value="IDURONATE 2-SULFATASE"/>
    <property type="match status" value="1"/>
</dbReference>
<evidence type="ECO:0000256" key="3">
    <source>
        <dbReference type="ARBA" id="ARBA00022723"/>
    </source>
</evidence>
<gene>
    <name evidence="6" type="ORF">TDIB3V08_LOCUS5493</name>
</gene>
<dbReference type="PANTHER" id="PTHR45953:SF1">
    <property type="entry name" value="IDURONATE 2-SULFATASE"/>
    <property type="match status" value="1"/>
</dbReference>
<keyword evidence="3" id="KW-0479">Metal-binding</keyword>
<accession>A0A7R8ZBK0</accession>
<dbReference type="Pfam" id="PF00884">
    <property type="entry name" value="Sulfatase"/>
    <property type="match status" value="1"/>
</dbReference>
<evidence type="ECO:0000313" key="6">
    <source>
        <dbReference type="EMBL" id="CAD7199237.1"/>
    </source>
</evidence>
<proteinExistence type="inferred from homology"/>
<dbReference type="InterPro" id="IPR024607">
    <property type="entry name" value="Sulfatase_CS"/>
</dbReference>
<dbReference type="GO" id="GO:0046872">
    <property type="term" value="F:metal ion binding"/>
    <property type="evidence" value="ECO:0007669"/>
    <property type="project" value="UniProtKB-KW"/>
</dbReference>
<dbReference type="InterPro" id="IPR017850">
    <property type="entry name" value="Alkaline_phosphatase_core_sf"/>
</dbReference>
<dbReference type="GO" id="GO:0004423">
    <property type="term" value="F:iduronate-2-sulfatase activity"/>
    <property type="evidence" value="ECO:0007669"/>
    <property type="project" value="TreeGrafter"/>
</dbReference>
<dbReference type="AlphaFoldDB" id="A0A7R8ZBK0"/>
<dbReference type="Gene3D" id="3.40.720.10">
    <property type="entry name" value="Alkaline Phosphatase, subunit A"/>
    <property type="match status" value="1"/>
</dbReference>
<evidence type="ECO:0000256" key="4">
    <source>
        <dbReference type="ARBA" id="ARBA00022801"/>
    </source>
</evidence>
<organism evidence="6">
    <name type="scientific">Timema douglasi</name>
    <name type="common">Walking stick</name>
    <dbReference type="NCBI Taxonomy" id="61478"/>
    <lineage>
        <taxon>Eukaryota</taxon>
        <taxon>Metazoa</taxon>
        <taxon>Ecdysozoa</taxon>
        <taxon>Arthropoda</taxon>
        <taxon>Hexapoda</taxon>
        <taxon>Insecta</taxon>
        <taxon>Pterygota</taxon>
        <taxon>Neoptera</taxon>
        <taxon>Polyneoptera</taxon>
        <taxon>Phasmatodea</taxon>
        <taxon>Timematodea</taxon>
        <taxon>Timematoidea</taxon>
        <taxon>Timematidae</taxon>
        <taxon>Timema</taxon>
    </lineage>
</organism>
<reference evidence="6" key="1">
    <citation type="submission" date="2020-11" db="EMBL/GenBank/DDBJ databases">
        <authorList>
            <person name="Tran Van P."/>
        </authorList>
    </citation>
    <scope>NUCLEOTIDE SEQUENCE</scope>
</reference>
<dbReference type="PROSITE" id="PS00149">
    <property type="entry name" value="SULFATASE_2"/>
    <property type="match status" value="1"/>
</dbReference>
<evidence type="ECO:0000256" key="2">
    <source>
        <dbReference type="ARBA" id="ARBA00008779"/>
    </source>
</evidence>
<evidence type="ECO:0000256" key="1">
    <source>
        <dbReference type="ARBA" id="ARBA00001913"/>
    </source>
</evidence>
<protein>
    <recommendedName>
        <fullName evidence="5">Sulfatase N-terminal domain-containing protein</fullName>
    </recommendedName>
</protein>
<evidence type="ECO:0000259" key="5">
    <source>
        <dbReference type="Pfam" id="PF00884"/>
    </source>
</evidence>
<dbReference type="SUPFAM" id="SSF53649">
    <property type="entry name" value="Alkaline phosphatase-like"/>
    <property type="match status" value="1"/>
</dbReference>
<sequence length="205" mass="23521">MKMMKRQALCAPSRNSLLTSRRPDTLHLYDFYSYWRDVAGNFTTLPQYFKQHGYHTMSVGKVFHPGVSSNWSDDQPYSWSQYPYHPSTQKYKESAVCSNSDGTFGKNIVCPVEVHFQPGKTLPDLQSLQAAMKFLKERQGSDQPFLLAVGFHKPHVPLKYPREYLKTLPECPAVKDQRMSVSWSPISNGKHRSMCTHTHTSVGKF</sequence>
<dbReference type="EMBL" id="OA566655">
    <property type="protein sequence ID" value="CAD7199237.1"/>
    <property type="molecule type" value="Genomic_DNA"/>
</dbReference>
<comment type="cofactor">
    <cofactor evidence="1">
        <name>Ca(2+)</name>
        <dbReference type="ChEBI" id="CHEBI:29108"/>
    </cofactor>
</comment>
<comment type="similarity">
    <text evidence="2">Belongs to the sulfatase family.</text>
</comment>
<feature type="domain" description="Sulfatase N-terminal" evidence="5">
    <location>
        <begin position="7"/>
        <end position="167"/>
    </location>
</feature>
<keyword evidence="4" id="KW-0378">Hydrolase</keyword>
<dbReference type="InterPro" id="IPR000917">
    <property type="entry name" value="Sulfatase_N"/>
</dbReference>